<dbReference type="OrthoDB" id="851261at2759"/>
<protein>
    <recommendedName>
        <fullName evidence="3">Aspartic peptidase DDI1-type domain-containing protein</fullName>
    </recommendedName>
</protein>
<dbReference type="KEGG" id="nta:107772983"/>
<dbReference type="InterPro" id="IPR021109">
    <property type="entry name" value="Peptidase_aspartic_dom_sf"/>
</dbReference>
<evidence type="ECO:0000313" key="2">
    <source>
        <dbReference type="RefSeq" id="XP_016447926.1"/>
    </source>
</evidence>
<proteinExistence type="predicted"/>
<dbReference type="CDD" id="cd00303">
    <property type="entry name" value="retropepsin_like"/>
    <property type="match status" value="1"/>
</dbReference>
<feature type="region of interest" description="Disordered" evidence="1">
    <location>
        <begin position="1"/>
        <end position="23"/>
    </location>
</feature>
<dbReference type="AlphaFoldDB" id="A0A1S3Y6S2"/>
<feature type="non-terminal residue" evidence="2">
    <location>
        <position position="1"/>
    </location>
</feature>
<organism evidence="2">
    <name type="scientific">Nicotiana tabacum</name>
    <name type="common">Common tobacco</name>
    <dbReference type="NCBI Taxonomy" id="4097"/>
    <lineage>
        <taxon>Eukaryota</taxon>
        <taxon>Viridiplantae</taxon>
        <taxon>Streptophyta</taxon>
        <taxon>Embryophyta</taxon>
        <taxon>Tracheophyta</taxon>
        <taxon>Spermatophyta</taxon>
        <taxon>Magnoliopsida</taxon>
        <taxon>eudicotyledons</taxon>
        <taxon>Gunneridae</taxon>
        <taxon>Pentapetalae</taxon>
        <taxon>asterids</taxon>
        <taxon>lamiids</taxon>
        <taxon>Solanales</taxon>
        <taxon>Solanaceae</taxon>
        <taxon>Nicotianoideae</taxon>
        <taxon>Nicotianeae</taxon>
        <taxon>Nicotiana</taxon>
    </lineage>
</organism>
<name>A0A1S3Y6S2_TOBAC</name>
<evidence type="ECO:0008006" key="3">
    <source>
        <dbReference type="Google" id="ProtNLM"/>
    </source>
</evidence>
<dbReference type="Gene3D" id="2.40.70.10">
    <property type="entry name" value="Acid Proteases"/>
    <property type="match status" value="1"/>
</dbReference>
<dbReference type="PANTHER" id="PTHR33067">
    <property type="entry name" value="RNA-DIRECTED DNA POLYMERASE-RELATED"/>
    <property type="match status" value="1"/>
</dbReference>
<evidence type="ECO:0000256" key="1">
    <source>
        <dbReference type="SAM" id="MobiDB-lite"/>
    </source>
</evidence>
<dbReference type="PaxDb" id="4097-A0A1S3Y6S2"/>
<accession>A0A1S3Y6S2</accession>
<gene>
    <name evidence="2" type="primary">LOC107772983</name>
</gene>
<sequence length="272" mass="31108">RQIGKLAAQKNTRPTGALPSDIEKNPIEQVQAINLRSGKVLEELPPKKYVPKDVFERLVRQTEVDTEKKDDEHMQEIEVRPPFPFPQRLQKFKEESKYKKFLDILSQVRVNLLLIEMLQEVPKCAKYLRDIMANKRRFTEFKTVTLTEECSARVQSKLPPMLKDLGCFTIPLAIEKHEASRALCDLGASINLMPLSIFKQLKLGAYGHTNVTLQLADRSLAVLEKIIEDVLVRMGKLIFPVDFIILDYIVDEEVPIILGQPLLATEGELIYV</sequence>
<reference evidence="2" key="1">
    <citation type="submission" date="2025-08" db="UniProtKB">
        <authorList>
            <consortium name="RefSeq"/>
        </authorList>
    </citation>
    <scope>IDENTIFICATION</scope>
</reference>
<feature type="non-terminal residue" evidence="2">
    <location>
        <position position="272"/>
    </location>
</feature>
<dbReference type="PANTHER" id="PTHR33067:SF32">
    <property type="entry name" value="ASPARTIC PEPTIDASE DDI1-TYPE DOMAIN-CONTAINING PROTEIN"/>
    <property type="match status" value="1"/>
</dbReference>
<dbReference type="RefSeq" id="XP_016447926.1">
    <property type="nucleotide sequence ID" value="XM_016592440.1"/>
</dbReference>